<evidence type="ECO:0000259" key="5">
    <source>
        <dbReference type="PROSITE" id="PS51786"/>
    </source>
</evidence>
<dbReference type="GO" id="GO:0004176">
    <property type="term" value="F:ATP-dependent peptidase activity"/>
    <property type="evidence" value="ECO:0007669"/>
    <property type="project" value="UniProtKB-UniRule"/>
</dbReference>
<dbReference type="PROSITE" id="PS51786">
    <property type="entry name" value="LON_PROTEOLYTIC"/>
    <property type="match status" value="1"/>
</dbReference>
<dbReference type="InterPro" id="IPR014721">
    <property type="entry name" value="Ribsml_uS5_D2-typ_fold_subgr"/>
</dbReference>
<dbReference type="GO" id="GO:0030163">
    <property type="term" value="P:protein catabolic process"/>
    <property type="evidence" value="ECO:0007669"/>
    <property type="project" value="InterPro"/>
</dbReference>
<comment type="similarity">
    <text evidence="1">Belongs to the peptidase S16 family.</text>
</comment>
<dbReference type="SMART" id="SM00228">
    <property type="entry name" value="PDZ"/>
    <property type="match status" value="1"/>
</dbReference>
<dbReference type="InterPro" id="IPR027065">
    <property type="entry name" value="Lon_Prtase"/>
</dbReference>
<evidence type="ECO:0000259" key="4">
    <source>
        <dbReference type="PROSITE" id="PS50106"/>
    </source>
</evidence>
<dbReference type="SUPFAM" id="SSF54211">
    <property type="entry name" value="Ribosomal protein S5 domain 2-like"/>
    <property type="match status" value="1"/>
</dbReference>
<dbReference type="GO" id="GO:0004252">
    <property type="term" value="F:serine-type endopeptidase activity"/>
    <property type="evidence" value="ECO:0007669"/>
    <property type="project" value="UniProtKB-UniRule"/>
</dbReference>
<feature type="region of interest" description="Disordered" evidence="2">
    <location>
        <begin position="1"/>
        <end position="28"/>
    </location>
</feature>
<dbReference type="Pfam" id="PF05362">
    <property type="entry name" value="Lon_C"/>
    <property type="match status" value="1"/>
</dbReference>
<feature type="active site" evidence="1">
    <location>
        <position position="277"/>
    </location>
</feature>
<dbReference type="Proteomes" id="UP000221369">
    <property type="component" value="Unassembled WGS sequence"/>
</dbReference>
<dbReference type="InterPro" id="IPR001478">
    <property type="entry name" value="PDZ"/>
</dbReference>
<feature type="domain" description="PDZ" evidence="4">
    <location>
        <begin position="147"/>
        <end position="229"/>
    </location>
</feature>
<dbReference type="GO" id="GO:0005524">
    <property type="term" value="F:ATP binding"/>
    <property type="evidence" value="ECO:0007669"/>
    <property type="project" value="InterPro"/>
</dbReference>
<keyword evidence="3" id="KW-0472">Membrane</keyword>
<dbReference type="RefSeq" id="WP_245836321.1">
    <property type="nucleotide sequence ID" value="NZ_PDJE01000001.1"/>
</dbReference>
<dbReference type="CDD" id="cd23081">
    <property type="entry name" value="cpPDZ_EcRseP-like"/>
    <property type="match status" value="1"/>
</dbReference>
<name>A0A2A9E0C4_9MICO</name>
<comment type="caution">
    <text evidence="6">The sequence shown here is derived from an EMBL/GenBank/DDBJ whole genome shotgun (WGS) entry which is preliminary data.</text>
</comment>
<accession>A0A2A9E0C4</accession>
<dbReference type="Gene3D" id="3.30.230.10">
    <property type="match status" value="1"/>
</dbReference>
<feature type="transmembrane region" description="Helical" evidence="3">
    <location>
        <begin position="32"/>
        <end position="51"/>
    </location>
</feature>
<keyword evidence="3" id="KW-1133">Transmembrane helix</keyword>
<protein>
    <recommendedName>
        <fullName evidence="1">endopeptidase La</fullName>
        <ecNumber evidence="1">3.4.21.53</ecNumber>
    </recommendedName>
</protein>
<evidence type="ECO:0000256" key="2">
    <source>
        <dbReference type="SAM" id="MobiDB-lite"/>
    </source>
</evidence>
<reference evidence="6 7" key="1">
    <citation type="submission" date="2017-10" db="EMBL/GenBank/DDBJ databases">
        <title>Sequencing the genomes of 1000 actinobacteria strains.</title>
        <authorList>
            <person name="Klenk H.-P."/>
        </authorList>
    </citation>
    <scope>NUCLEOTIDE SEQUENCE [LARGE SCALE GENOMIC DNA]</scope>
    <source>
        <strain evidence="6 7">DSM 21798</strain>
    </source>
</reference>
<dbReference type="InterPro" id="IPR036034">
    <property type="entry name" value="PDZ_sf"/>
</dbReference>
<keyword evidence="3" id="KW-0812">Transmembrane</keyword>
<proteinExistence type="inferred from homology"/>
<evidence type="ECO:0000313" key="7">
    <source>
        <dbReference type="Proteomes" id="UP000221369"/>
    </source>
</evidence>
<dbReference type="InterPro" id="IPR008269">
    <property type="entry name" value="Lon_proteolytic"/>
</dbReference>
<feature type="active site" evidence="1">
    <location>
        <position position="322"/>
    </location>
</feature>
<dbReference type="InterPro" id="IPR020568">
    <property type="entry name" value="Ribosomal_Su5_D2-typ_SF"/>
</dbReference>
<keyword evidence="7" id="KW-1185">Reference proteome</keyword>
<dbReference type="EC" id="3.4.21.53" evidence="1"/>
<dbReference type="Pfam" id="PF13180">
    <property type="entry name" value="PDZ_2"/>
    <property type="match status" value="1"/>
</dbReference>
<evidence type="ECO:0000256" key="3">
    <source>
        <dbReference type="SAM" id="Phobius"/>
    </source>
</evidence>
<feature type="domain" description="Lon proteolytic" evidence="5">
    <location>
        <begin position="272"/>
        <end position="370"/>
    </location>
</feature>
<keyword evidence="1" id="KW-0645">Protease</keyword>
<gene>
    <name evidence="6" type="ORF">ATJ78_2617</name>
</gene>
<dbReference type="EMBL" id="PDJE01000001">
    <property type="protein sequence ID" value="PFG31639.1"/>
    <property type="molecule type" value="Genomic_DNA"/>
</dbReference>
<dbReference type="Gene3D" id="2.30.42.10">
    <property type="match status" value="1"/>
</dbReference>
<evidence type="ECO:0000313" key="6">
    <source>
        <dbReference type="EMBL" id="PFG31639.1"/>
    </source>
</evidence>
<keyword evidence="1" id="KW-0378">Hydrolase</keyword>
<dbReference type="PROSITE" id="PS50106">
    <property type="entry name" value="PDZ"/>
    <property type="match status" value="1"/>
</dbReference>
<dbReference type="PANTHER" id="PTHR10046">
    <property type="entry name" value="ATP DEPENDENT LON PROTEASE FAMILY MEMBER"/>
    <property type="match status" value="1"/>
</dbReference>
<sequence length="384" mass="39889">MTLYGDDQTGAGLPGSPDSNAQSSPPPRSRRAVAGWLSLAIAFVVLGVLALSPAPYVIQQPGPVFNVLGETETEDSPEPLISISGTETYDVGETLDMLTVSVVGNPEQSPNWFQIALAWFSRSEAVVPMSLYFPEGTTAEERDEQTQVMMVNSQQDAVAAALTELDVDFTSSLIVGDIVDRSPADGVLKVGDEIVKAGGTEIADVAELRDVIAAHGGDGPLSMTVVRDGQRVDLEVTPTEAEYSDGSTAYVVGVQTTETYDFPFDVSIKLNDVGGPSAGMMFALGIIDKLTPGALPGDASVAGTGTIDAEGDVGPIGGIRQKLYGASNAGADYFLAPADNCDEVVGHVPDGLEVFKVATLDDSLAVLDTLRDGGDTSSLPSCSP</sequence>
<dbReference type="GO" id="GO:0006508">
    <property type="term" value="P:proteolysis"/>
    <property type="evidence" value="ECO:0007669"/>
    <property type="project" value="UniProtKB-KW"/>
</dbReference>
<organism evidence="6 7">
    <name type="scientific">Paramicrobacterium agarici</name>
    <dbReference type="NCBI Taxonomy" id="630514"/>
    <lineage>
        <taxon>Bacteria</taxon>
        <taxon>Bacillati</taxon>
        <taxon>Actinomycetota</taxon>
        <taxon>Actinomycetes</taxon>
        <taxon>Micrococcales</taxon>
        <taxon>Microbacteriaceae</taxon>
        <taxon>Paramicrobacterium</taxon>
    </lineage>
</organism>
<dbReference type="SUPFAM" id="SSF50156">
    <property type="entry name" value="PDZ domain-like"/>
    <property type="match status" value="1"/>
</dbReference>
<keyword evidence="1" id="KW-0720">Serine protease</keyword>
<evidence type="ECO:0000256" key="1">
    <source>
        <dbReference type="PROSITE-ProRule" id="PRU01122"/>
    </source>
</evidence>
<comment type="catalytic activity">
    <reaction evidence="1">
        <text>Hydrolysis of proteins in presence of ATP.</text>
        <dbReference type="EC" id="3.4.21.53"/>
    </reaction>
</comment>
<dbReference type="AlphaFoldDB" id="A0A2A9E0C4"/>